<reference evidence="11 12" key="1">
    <citation type="journal article" date="2024" name="Nat. Commun.">
        <title>Phylogenomics reveals the evolutionary origins of lichenization in chlorophyte algae.</title>
        <authorList>
            <person name="Puginier C."/>
            <person name="Libourel C."/>
            <person name="Otte J."/>
            <person name="Skaloud P."/>
            <person name="Haon M."/>
            <person name="Grisel S."/>
            <person name="Petersen M."/>
            <person name="Berrin J.G."/>
            <person name="Delaux P.M."/>
            <person name="Dal Grande F."/>
            <person name="Keller J."/>
        </authorList>
    </citation>
    <scope>NUCLEOTIDE SEQUENCE [LARGE SCALE GENOMIC DNA]</scope>
    <source>
        <strain evidence="11 12">SAG 2043</strain>
    </source>
</reference>
<dbReference type="Pfam" id="PF00190">
    <property type="entry name" value="Cupin_1"/>
    <property type="match status" value="1"/>
</dbReference>
<feature type="binding site" evidence="7">
    <location>
        <position position="105"/>
    </location>
    <ligand>
        <name>oxalate</name>
        <dbReference type="ChEBI" id="CHEBI:30623"/>
    </ligand>
</feature>
<evidence type="ECO:0000313" key="12">
    <source>
        <dbReference type="Proteomes" id="UP001489004"/>
    </source>
</evidence>
<dbReference type="SUPFAM" id="SSF51182">
    <property type="entry name" value="RmlC-like cupins"/>
    <property type="match status" value="1"/>
</dbReference>
<feature type="binding site" evidence="8">
    <location>
        <position position="147"/>
    </location>
    <ligand>
        <name>Mn(2+)</name>
        <dbReference type="ChEBI" id="CHEBI:29035"/>
    </ligand>
</feature>
<feature type="binding site" evidence="7">
    <location>
        <position position="95"/>
    </location>
    <ligand>
        <name>oxalate</name>
        <dbReference type="ChEBI" id="CHEBI:30623"/>
    </ligand>
</feature>
<feature type="binding site" evidence="8">
    <location>
        <position position="100"/>
    </location>
    <ligand>
        <name>Mn(2+)</name>
        <dbReference type="ChEBI" id="CHEBI:29035"/>
    </ligand>
</feature>
<keyword evidence="4 9" id="KW-0964">Secreted</keyword>
<evidence type="ECO:0000259" key="10">
    <source>
        <dbReference type="SMART" id="SM00835"/>
    </source>
</evidence>
<feature type="signal peptide" evidence="9">
    <location>
        <begin position="1"/>
        <end position="17"/>
    </location>
</feature>
<dbReference type="AlphaFoldDB" id="A0AAW1QQC0"/>
<comment type="caution">
    <text evidence="11">The sequence shown here is derived from an EMBL/GenBank/DDBJ whole genome shotgun (WGS) entry which is preliminary data.</text>
</comment>
<dbReference type="InterPro" id="IPR014710">
    <property type="entry name" value="RmlC-like_jellyroll"/>
</dbReference>
<dbReference type="InterPro" id="IPR001929">
    <property type="entry name" value="Germin"/>
</dbReference>
<gene>
    <name evidence="11" type="ORF">WJX72_002454</name>
</gene>
<keyword evidence="12" id="KW-1185">Reference proteome</keyword>
<evidence type="ECO:0000256" key="5">
    <source>
        <dbReference type="ARBA" id="ARBA00022723"/>
    </source>
</evidence>
<comment type="subcellular location">
    <subcellularLocation>
        <location evidence="1 9">Secreted</location>
        <location evidence="1 9">Extracellular space</location>
        <location evidence="1 9">Apoplast</location>
    </subcellularLocation>
</comment>
<organism evidence="11 12">
    <name type="scientific">[Myrmecia] bisecta</name>
    <dbReference type="NCBI Taxonomy" id="41462"/>
    <lineage>
        <taxon>Eukaryota</taxon>
        <taxon>Viridiplantae</taxon>
        <taxon>Chlorophyta</taxon>
        <taxon>core chlorophytes</taxon>
        <taxon>Trebouxiophyceae</taxon>
        <taxon>Trebouxiales</taxon>
        <taxon>Trebouxiaceae</taxon>
        <taxon>Myrmecia</taxon>
    </lineage>
</organism>
<dbReference type="PRINTS" id="PR00325">
    <property type="entry name" value="GERMIN"/>
</dbReference>
<feature type="chain" id="PRO_5043113107" description="Germin-like protein" evidence="9">
    <location>
        <begin position="18"/>
        <end position="251"/>
    </location>
</feature>
<proteinExistence type="inferred from homology"/>
<evidence type="ECO:0000256" key="9">
    <source>
        <dbReference type="RuleBase" id="RU366015"/>
    </source>
</evidence>
<keyword evidence="9" id="KW-0732">Signal</keyword>
<feature type="binding site" evidence="8">
    <location>
        <position position="98"/>
    </location>
    <ligand>
        <name>Mn(2+)</name>
        <dbReference type="ChEBI" id="CHEBI:29035"/>
    </ligand>
</feature>
<dbReference type="Proteomes" id="UP001489004">
    <property type="component" value="Unassembled WGS sequence"/>
</dbReference>
<evidence type="ECO:0000256" key="8">
    <source>
        <dbReference type="PIRSR" id="PIRSR601929-2"/>
    </source>
</evidence>
<protein>
    <recommendedName>
        <fullName evidence="9">Germin-like protein</fullName>
    </recommendedName>
</protein>
<dbReference type="InterPro" id="IPR011051">
    <property type="entry name" value="RmlC_Cupin_sf"/>
</dbReference>
<keyword evidence="6 7" id="KW-0464">Manganese</keyword>
<dbReference type="GO" id="GO:0048046">
    <property type="term" value="C:apoplast"/>
    <property type="evidence" value="ECO:0007669"/>
    <property type="project" value="UniProtKB-SubCell"/>
</dbReference>
<evidence type="ECO:0000256" key="1">
    <source>
        <dbReference type="ARBA" id="ARBA00004271"/>
    </source>
</evidence>
<dbReference type="PANTHER" id="PTHR31238">
    <property type="entry name" value="GERMIN-LIKE PROTEIN SUBFAMILY 3 MEMBER 3"/>
    <property type="match status" value="1"/>
</dbReference>
<dbReference type="EMBL" id="JALJOR010000002">
    <property type="protein sequence ID" value="KAK9823393.1"/>
    <property type="molecule type" value="Genomic_DNA"/>
</dbReference>
<feature type="domain" description="Cupin type-1" evidence="10">
    <location>
        <begin position="47"/>
        <end position="197"/>
    </location>
</feature>
<evidence type="ECO:0000256" key="3">
    <source>
        <dbReference type="ARBA" id="ARBA00022523"/>
    </source>
</evidence>
<dbReference type="SMART" id="SM00835">
    <property type="entry name" value="Cupin_1"/>
    <property type="match status" value="1"/>
</dbReference>
<keyword evidence="5 7" id="KW-0479">Metal-binding</keyword>
<dbReference type="Gene3D" id="2.60.120.10">
    <property type="entry name" value="Jelly Rolls"/>
    <property type="match status" value="1"/>
</dbReference>
<evidence type="ECO:0000256" key="6">
    <source>
        <dbReference type="ARBA" id="ARBA00023211"/>
    </source>
</evidence>
<evidence type="ECO:0000256" key="2">
    <source>
        <dbReference type="ARBA" id="ARBA00007456"/>
    </source>
</evidence>
<dbReference type="GO" id="GO:0030145">
    <property type="term" value="F:manganese ion binding"/>
    <property type="evidence" value="ECO:0007669"/>
    <property type="project" value="UniProtKB-UniRule"/>
</dbReference>
<keyword evidence="3 9" id="KW-0052">Apoplast</keyword>
<evidence type="ECO:0000313" key="11">
    <source>
        <dbReference type="EMBL" id="KAK9823393.1"/>
    </source>
</evidence>
<evidence type="ECO:0000256" key="4">
    <source>
        <dbReference type="ARBA" id="ARBA00022525"/>
    </source>
</evidence>
<evidence type="ECO:0000256" key="7">
    <source>
        <dbReference type="PIRSR" id="PIRSR601929-1"/>
    </source>
</evidence>
<feature type="binding site" evidence="8">
    <location>
        <position position="105"/>
    </location>
    <ligand>
        <name>Mn(2+)</name>
        <dbReference type="ChEBI" id="CHEBI:29035"/>
    </ligand>
</feature>
<accession>A0AAW1QQC0</accession>
<dbReference type="InterPro" id="IPR006045">
    <property type="entry name" value="Cupin_1"/>
</dbReference>
<sequence length="251" mass="26682">MPSLSICFALLLATAAAQPFSFNASSFHAEPTEPRLRAQSGYEGVIFDFKTAKASDVTPNGMIQQNQASSNPFLSTLPGDGNGQTLVTMGPCAGNTPHTHPRGSEISFLLYGEISFGMVEENANGNQLIIRNMTQNTTFHVPQGVLHFSHNLACKPAAFLANFATKDPGTQTMWNSLLQVPTPALNAATGLSEVNIEQLKTLPLVVAPGTGGEECMRRCGLDFQKANAFHNVPPANTVAAPSVATQGRKLK</sequence>
<feature type="binding site" evidence="7">
    <location>
        <position position="100"/>
    </location>
    <ligand>
        <name>oxalate</name>
        <dbReference type="ChEBI" id="CHEBI:30623"/>
    </ligand>
</feature>
<name>A0AAW1QQC0_9CHLO</name>
<comment type="similarity">
    <text evidence="2 9">Belongs to the germin family.</text>
</comment>